<comment type="caution">
    <text evidence="2">The sequence shown here is derived from an EMBL/GenBank/DDBJ whole genome shotgun (WGS) entry which is preliminary data.</text>
</comment>
<keyword evidence="1" id="KW-0812">Transmembrane</keyword>
<dbReference type="Proteomes" id="UP000004259">
    <property type="component" value="Unassembled WGS sequence"/>
</dbReference>
<dbReference type="OrthoDB" id="9786793at2"/>
<evidence type="ECO:0000313" key="2">
    <source>
        <dbReference type="EMBL" id="EGC04199.1"/>
    </source>
</evidence>
<dbReference type="RefSeq" id="WP_002847480.1">
    <property type="nucleotide sequence ID" value="NZ_ADKM02000032.1"/>
</dbReference>
<feature type="transmembrane region" description="Helical" evidence="1">
    <location>
        <begin position="98"/>
        <end position="116"/>
    </location>
</feature>
<keyword evidence="1" id="KW-1133">Transmembrane helix</keyword>
<dbReference type="InterPro" id="IPR010387">
    <property type="entry name" value="QueT"/>
</dbReference>
<accession>E9S949</accession>
<keyword evidence="3" id="KW-1185">Reference proteome</keyword>
<name>E9S949_RUMAL</name>
<sequence>MEMVNSRRITNIGVMTALYAALTMVCSPLAYNDIQFRFSELLMLFCCFNKDYILSVTLGCCIVNIWSPLGFVDVGFGTAATLIAALLMYLLRNKVNLFVASFFPVVTNGFIIAAELKIVQGLPYWGCVGSVAFGEFICVSIIGVPIVRSMTKNRSFMKLIMTGTDMKSAKDR</sequence>
<dbReference type="STRING" id="246199.CUS_5565"/>
<reference evidence="2 3" key="1">
    <citation type="submission" date="2011-02" db="EMBL/GenBank/DDBJ databases">
        <authorList>
            <person name="Nelson K.E."/>
            <person name="Sutton G."/>
            <person name="Torralba M."/>
            <person name="Durkin S."/>
            <person name="Harkins D."/>
            <person name="Montgomery R."/>
            <person name="Ziemer C."/>
            <person name="Klaassens E."/>
            <person name="Ocuiv P."/>
            <person name="Morrison M."/>
        </authorList>
    </citation>
    <scope>NUCLEOTIDE SEQUENCE [LARGE SCALE GENOMIC DNA]</scope>
    <source>
        <strain evidence="2 3">8</strain>
    </source>
</reference>
<feature type="transmembrane region" description="Helical" evidence="1">
    <location>
        <begin position="12"/>
        <end position="31"/>
    </location>
</feature>
<evidence type="ECO:0000313" key="3">
    <source>
        <dbReference type="Proteomes" id="UP000004259"/>
    </source>
</evidence>
<evidence type="ECO:0008006" key="4">
    <source>
        <dbReference type="Google" id="ProtNLM"/>
    </source>
</evidence>
<keyword evidence="1" id="KW-0472">Membrane</keyword>
<feature type="transmembrane region" description="Helical" evidence="1">
    <location>
        <begin position="122"/>
        <end position="147"/>
    </location>
</feature>
<dbReference type="PIRSF" id="PIRSF031501">
    <property type="entry name" value="QueT"/>
    <property type="match status" value="1"/>
</dbReference>
<dbReference type="PANTHER" id="PTHR40044">
    <property type="entry name" value="INTEGRAL MEMBRANE PROTEIN-RELATED"/>
    <property type="match status" value="1"/>
</dbReference>
<evidence type="ECO:0000256" key="1">
    <source>
        <dbReference type="SAM" id="Phobius"/>
    </source>
</evidence>
<dbReference type="AlphaFoldDB" id="E9S949"/>
<dbReference type="eggNOG" id="COG4708">
    <property type="taxonomic scope" value="Bacteria"/>
</dbReference>
<dbReference type="PANTHER" id="PTHR40044:SF1">
    <property type="entry name" value="INTEGRAL MEMBRANE PROTEIN"/>
    <property type="match status" value="1"/>
</dbReference>
<organism evidence="2 3">
    <name type="scientific">Ruminococcus albus 8</name>
    <dbReference type="NCBI Taxonomy" id="246199"/>
    <lineage>
        <taxon>Bacteria</taxon>
        <taxon>Bacillati</taxon>
        <taxon>Bacillota</taxon>
        <taxon>Clostridia</taxon>
        <taxon>Eubacteriales</taxon>
        <taxon>Oscillospiraceae</taxon>
        <taxon>Ruminococcus</taxon>
    </lineage>
</organism>
<feature type="transmembrane region" description="Helical" evidence="1">
    <location>
        <begin position="75"/>
        <end position="91"/>
    </location>
</feature>
<dbReference type="Pfam" id="PF06177">
    <property type="entry name" value="QueT"/>
    <property type="match status" value="1"/>
</dbReference>
<gene>
    <name evidence="2" type="ORF">CUS_5565</name>
</gene>
<proteinExistence type="predicted"/>
<protein>
    <recommendedName>
        <fullName evidence="4">QueT transporter</fullName>
    </recommendedName>
</protein>
<dbReference type="EMBL" id="ADKM02000032">
    <property type="protein sequence ID" value="EGC04199.1"/>
    <property type="molecule type" value="Genomic_DNA"/>
</dbReference>